<accession>A0AAE0LUK7</accession>
<feature type="chain" id="PRO_5042078254" evidence="2">
    <location>
        <begin position="19"/>
        <end position="344"/>
    </location>
</feature>
<dbReference type="GeneID" id="87844190"/>
<dbReference type="Proteomes" id="UP001278766">
    <property type="component" value="Unassembled WGS sequence"/>
</dbReference>
<organism evidence="3 4">
    <name type="scientific">Chaetomium fimeti</name>
    <dbReference type="NCBI Taxonomy" id="1854472"/>
    <lineage>
        <taxon>Eukaryota</taxon>
        <taxon>Fungi</taxon>
        <taxon>Dikarya</taxon>
        <taxon>Ascomycota</taxon>
        <taxon>Pezizomycotina</taxon>
        <taxon>Sordariomycetes</taxon>
        <taxon>Sordariomycetidae</taxon>
        <taxon>Sordariales</taxon>
        <taxon>Chaetomiaceae</taxon>
        <taxon>Chaetomium</taxon>
    </lineage>
</organism>
<keyword evidence="2" id="KW-0732">Signal</keyword>
<dbReference type="RefSeq" id="XP_062661820.1">
    <property type="nucleotide sequence ID" value="XM_062807242.1"/>
</dbReference>
<proteinExistence type="predicted"/>
<dbReference type="EMBL" id="JAUEPN010000002">
    <property type="protein sequence ID" value="KAK3298306.1"/>
    <property type="molecule type" value="Genomic_DNA"/>
</dbReference>
<feature type="compositionally biased region" description="Low complexity" evidence="1">
    <location>
        <begin position="271"/>
        <end position="281"/>
    </location>
</feature>
<comment type="caution">
    <text evidence="3">The sequence shown here is derived from an EMBL/GenBank/DDBJ whole genome shotgun (WGS) entry which is preliminary data.</text>
</comment>
<evidence type="ECO:0000256" key="1">
    <source>
        <dbReference type="SAM" id="MobiDB-lite"/>
    </source>
</evidence>
<evidence type="ECO:0000313" key="3">
    <source>
        <dbReference type="EMBL" id="KAK3298306.1"/>
    </source>
</evidence>
<dbReference type="AlphaFoldDB" id="A0AAE0LUK7"/>
<sequence length="344" mass="35384">MKNIVISAFLGHAALAHAQWWDGAPDCAHDCFSSWWSSSTAWPAPTSYCSASQGASVSSCLKEACSATPTAVTSYSSLSSSLCSQWSSCSSAGSTGVYTISAPAFTGNWNGPGNWGGRHRGDNDDGDDKNDDNDDNRDWDHDWDNDGTDDRDQWDQWTRTWPGGSYTVTGCEWNGNVWAGGPGGCGPGGAGGSPWGPWGRGWTWSTVTQTVTRVATVTDSAGATALSTSVGLAAVALAASGDVTSTSVIGAAETGGGGDGDGEGGDGDGGSANPTGGAEGAAGRNEVGVVVVVMRQARTRDHSITRLGFVVETVAMEFYTGGTWLPTTYATILQSAKGKDYTSV</sequence>
<feature type="signal peptide" evidence="2">
    <location>
        <begin position="1"/>
        <end position="18"/>
    </location>
</feature>
<keyword evidence="4" id="KW-1185">Reference proteome</keyword>
<protein>
    <submittedName>
        <fullName evidence="3">Uncharacterized protein</fullName>
    </submittedName>
</protein>
<feature type="region of interest" description="Disordered" evidence="1">
    <location>
        <begin position="248"/>
        <end position="281"/>
    </location>
</feature>
<reference evidence="3" key="1">
    <citation type="journal article" date="2023" name="Mol. Phylogenet. Evol.">
        <title>Genome-scale phylogeny and comparative genomics of the fungal order Sordariales.</title>
        <authorList>
            <person name="Hensen N."/>
            <person name="Bonometti L."/>
            <person name="Westerberg I."/>
            <person name="Brannstrom I.O."/>
            <person name="Guillou S."/>
            <person name="Cros-Aarteil S."/>
            <person name="Calhoun S."/>
            <person name="Haridas S."/>
            <person name="Kuo A."/>
            <person name="Mondo S."/>
            <person name="Pangilinan J."/>
            <person name="Riley R."/>
            <person name="LaButti K."/>
            <person name="Andreopoulos B."/>
            <person name="Lipzen A."/>
            <person name="Chen C."/>
            <person name="Yan M."/>
            <person name="Daum C."/>
            <person name="Ng V."/>
            <person name="Clum A."/>
            <person name="Steindorff A."/>
            <person name="Ohm R.A."/>
            <person name="Martin F."/>
            <person name="Silar P."/>
            <person name="Natvig D.O."/>
            <person name="Lalanne C."/>
            <person name="Gautier V."/>
            <person name="Ament-Velasquez S.L."/>
            <person name="Kruys A."/>
            <person name="Hutchinson M.I."/>
            <person name="Powell A.J."/>
            <person name="Barry K."/>
            <person name="Miller A.N."/>
            <person name="Grigoriev I.V."/>
            <person name="Debuchy R."/>
            <person name="Gladieux P."/>
            <person name="Hiltunen Thoren M."/>
            <person name="Johannesson H."/>
        </authorList>
    </citation>
    <scope>NUCLEOTIDE SEQUENCE</scope>
    <source>
        <strain evidence="3">CBS 168.71</strain>
    </source>
</reference>
<feature type="region of interest" description="Disordered" evidence="1">
    <location>
        <begin position="109"/>
        <end position="156"/>
    </location>
</feature>
<name>A0AAE0LUK7_9PEZI</name>
<reference evidence="3" key="2">
    <citation type="submission" date="2023-06" db="EMBL/GenBank/DDBJ databases">
        <authorList>
            <consortium name="Lawrence Berkeley National Laboratory"/>
            <person name="Haridas S."/>
            <person name="Hensen N."/>
            <person name="Bonometti L."/>
            <person name="Westerberg I."/>
            <person name="Brannstrom I.O."/>
            <person name="Guillou S."/>
            <person name="Cros-Aarteil S."/>
            <person name="Calhoun S."/>
            <person name="Kuo A."/>
            <person name="Mondo S."/>
            <person name="Pangilinan J."/>
            <person name="Riley R."/>
            <person name="Labutti K."/>
            <person name="Andreopoulos B."/>
            <person name="Lipzen A."/>
            <person name="Chen C."/>
            <person name="Yanf M."/>
            <person name="Daum C."/>
            <person name="Ng V."/>
            <person name="Clum A."/>
            <person name="Steindorff A."/>
            <person name="Ohm R."/>
            <person name="Martin F."/>
            <person name="Silar P."/>
            <person name="Natvig D."/>
            <person name="Lalanne C."/>
            <person name="Gautier V."/>
            <person name="Ament-Velasquez S.L."/>
            <person name="Kruys A."/>
            <person name="Hutchinson M.I."/>
            <person name="Powell A.J."/>
            <person name="Barry K."/>
            <person name="Miller A.N."/>
            <person name="Grigoriev I.V."/>
            <person name="Debuchy R."/>
            <person name="Gladieux P."/>
            <person name="Thoren M.H."/>
            <person name="Johannesson H."/>
        </authorList>
    </citation>
    <scope>NUCLEOTIDE SEQUENCE</scope>
    <source>
        <strain evidence="3">CBS 168.71</strain>
    </source>
</reference>
<evidence type="ECO:0000256" key="2">
    <source>
        <dbReference type="SAM" id="SignalP"/>
    </source>
</evidence>
<feature type="compositionally biased region" description="Acidic residues" evidence="1">
    <location>
        <begin position="124"/>
        <end position="135"/>
    </location>
</feature>
<evidence type="ECO:0000313" key="4">
    <source>
        <dbReference type="Proteomes" id="UP001278766"/>
    </source>
</evidence>
<feature type="compositionally biased region" description="Basic and acidic residues" evidence="1">
    <location>
        <begin position="136"/>
        <end position="154"/>
    </location>
</feature>
<gene>
    <name evidence="3" type="ORF">B0H64DRAFT_453522</name>
</gene>